<keyword evidence="3" id="KW-1185">Reference proteome</keyword>
<evidence type="ECO:0000313" key="3">
    <source>
        <dbReference type="Proteomes" id="UP001589587"/>
    </source>
</evidence>
<sequence>MQAREGKIYCAVVLDTFSRRVVGWSIDSSQTATLVTNALGMAISNRGPTPGTLIHSDSETVRAGVFGFPDRYRMET</sequence>
<feature type="non-terminal residue" evidence="2">
    <location>
        <position position="76"/>
    </location>
</feature>
<dbReference type="PANTHER" id="PTHR46889">
    <property type="entry name" value="TRANSPOSASE INSF FOR INSERTION SEQUENCE IS3B-RELATED"/>
    <property type="match status" value="1"/>
</dbReference>
<protein>
    <submittedName>
        <fullName evidence="2">DDE-type integrase/transposase/recombinase</fullName>
    </submittedName>
</protein>
<dbReference type="InterPro" id="IPR012337">
    <property type="entry name" value="RNaseH-like_sf"/>
</dbReference>
<name>A0ABV5XMF7_9NOCA</name>
<dbReference type="InterPro" id="IPR050900">
    <property type="entry name" value="Transposase_IS3/IS150/IS904"/>
</dbReference>
<dbReference type="Proteomes" id="UP001589587">
    <property type="component" value="Unassembled WGS sequence"/>
</dbReference>
<dbReference type="InterPro" id="IPR036397">
    <property type="entry name" value="RNaseH_sf"/>
</dbReference>
<reference evidence="2 3" key="1">
    <citation type="submission" date="2024-09" db="EMBL/GenBank/DDBJ databases">
        <authorList>
            <person name="Sun Q."/>
            <person name="Mori K."/>
        </authorList>
    </citation>
    <scope>NUCLEOTIDE SEQUENCE [LARGE SCALE GENOMIC DNA]</scope>
    <source>
        <strain evidence="2 3">JCM 11411</strain>
    </source>
</reference>
<dbReference type="EMBL" id="JBHMAS010000075">
    <property type="protein sequence ID" value="MFB9783672.1"/>
    <property type="molecule type" value="Genomic_DNA"/>
</dbReference>
<feature type="domain" description="Integrase catalytic" evidence="1">
    <location>
        <begin position="3"/>
        <end position="58"/>
    </location>
</feature>
<proteinExistence type="predicted"/>
<evidence type="ECO:0000259" key="1">
    <source>
        <dbReference type="Pfam" id="PF00665"/>
    </source>
</evidence>
<organism evidence="2 3">
    <name type="scientific">Rhodococcus baikonurensis</name>
    <dbReference type="NCBI Taxonomy" id="172041"/>
    <lineage>
        <taxon>Bacteria</taxon>
        <taxon>Bacillati</taxon>
        <taxon>Actinomycetota</taxon>
        <taxon>Actinomycetes</taxon>
        <taxon>Mycobacteriales</taxon>
        <taxon>Nocardiaceae</taxon>
        <taxon>Rhodococcus</taxon>
        <taxon>Rhodococcus erythropolis group</taxon>
    </lineage>
</organism>
<dbReference type="Pfam" id="PF00665">
    <property type="entry name" value="rve"/>
    <property type="match status" value="1"/>
</dbReference>
<evidence type="ECO:0000313" key="2">
    <source>
        <dbReference type="EMBL" id="MFB9783672.1"/>
    </source>
</evidence>
<dbReference type="SUPFAM" id="SSF53098">
    <property type="entry name" value="Ribonuclease H-like"/>
    <property type="match status" value="1"/>
</dbReference>
<dbReference type="InterPro" id="IPR001584">
    <property type="entry name" value="Integrase_cat-core"/>
</dbReference>
<dbReference type="RefSeq" id="WP_378376304.1">
    <property type="nucleotide sequence ID" value="NZ_JBHMAS010000075.1"/>
</dbReference>
<dbReference type="Gene3D" id="3.30.420.10">
    <property type="entry name" value="Ribonuclease H-like superfamily/Ribonuclease H"/>
    <property type="match status" value="1"/>
</dbReference>
<accession>A0ABV5XMF7</accession>
<gene>
    <name evidence="2" type="ORF">ACFFQ6_28645</name>
</gene>
<comment type="caution">
    <text evidence="2">The sequence shown here is derived from an EMBL/GenBank/DDBJ whole genome shotgun (WGS) entry which is preliminary data.</text>
</comment>